<evidence type="ECO:0000256" key="1">
    <source>
        <dbReference type="ARBA" id="ARBA00001971"/>
    </source>
</evidence>
<dbReference type="Pfam" id="PF00067">
    <property type="entry name" value="p450"/>
    <property type="match status" value="1"/>
</dbReference>
<evidence type="ECO:0000313" key="10">
    <source>
        <dbReference type="Proteomes" id="UP000054466"/>
    </source>
</evidence>
<keyword evidence="7" id="KW-0503">Monooxygenase</keyword>
<name>A0A0D2CUU0_9EURO</name>
<dbReference type="STRING" id="569365.A0A0D2CUU0"/>
<dbReference type="PANTHER" id="PTHR24305:SF232">
    <property type="entry name" value="P450, PUTATIVE (EUROFUNG)-RELATED"/>
    <property type="match status" value="1"/>
</dbReference>
<protein>
    <recommendedName>
        <fullName evidence="11">Cytochrome P450 oxidoreductase</fullName>
    </recommendedName>
</protein>
<keyword evidence="8" id="KW-0812">Transmembrane</keyword>
<dbReference type="CDD" id="cd11060">
    <property type="entry name" value="CYP57A1-like"/>
    <property type="match status" value="1"/>
</dbReference>
<dbReference type="InterPro" id="IPR002401">
    <property type="entry name" value="Cyt_P450_E_grp-I"/>
</dbReference>
<feature type="binding site" description="axial binding residue" evidence="6">
    <location>
        <position position="433"/>
    </location>
    <ligand>
        <name>heme</name>
        <dbReference type="ChEBI" id="CHEBI:30413"/>
    </ligand>
    <ligandPart>
        <name>Fe</name>
        <dbReference type="ChEBI" id="CHEBI:18248"/>
    </ligandPart>
</feature>
<proteinExistence type="inferred from homology"/>
<evidence type="ECO:0000256" key="7">
    <source>
        <dbReference type="RuleBase" id="RU000461"/>
    </source>
</evidence>
<dbReference type="InterPro" id="IPR001128">
    <property type="entry name" value="Cyt_P450"/>
</dbReference>
<dbReference type="SUPFAM" id="SSF48264">
    <property type="entry name" value="Cytochrome P450"/>
    <property type="match status" value="1"/>
</dbReference>
<evidence type="ECO:0000256" key="4">
    <source>
        <dbReference type="ARBA" id="ARBA00023002"/>
    </source>
</evidence>
<dbReference type="InterPro" id="IPR036396">
    <property type="entry name" value="Cyt_P450_sf"/>
</dbReference>
<evidence type="ECO:0000256" key="6">
    <source>
        <dbReference type="PIRSR" id="PIRSR602401-1"/>
    </source>
</evidence>
<dbReference type="PANTHER" id="PTHR24305">
    <property type="entry name" value="CYTOCHROME P450"/>
    <property type="match status" value="1"/>
</dbReference>
<dbReference type="GO" id="GO:0016705">
    <property type="term" value="F:oxidoreductase activity, acting on paired donors, with incorporation or reduction of molecular oxygen"/>
    <property type="evidence" value="ECO:0007669"/>
    <property type="project" value="InterPro"/>
</dbReference>
<feature type="transmembrane region" description="Helical" evidence="8">
    <location>
        <begin position="6"/>
        <end position="25"/>
    </location>
</feature>
<keyword evidence="8" id="KW-1133">Transmembrane helix</keyword>
<dbReference type="OrthoDB" id="3934656at2759"/>
<keyword evidence="10" id="KW-1185">Reference proteome</keyword>
<dbReference type="AlphaFoldDB" id="A0A0D2CUU0"/>
<keyword evidence="5 6" id="KW-0408">Iron</keyword>
<keyword evidence="8" id="KW-0472">Membrane</keyword>
<evidence type="ECO:0000256" key="5">
    <source>
        <dbReference type="ARBA" id="ARBA00023004"/>
    </source>
</evidence>
<dbReference type="GeneID" id="27346346"/>
<dbReference type="EMBL" id="KN847043">
    <property type="protein sequence ID" value="KIW27414.1"/>
    <property type="molecule type" value="Genomic_DNA"/>
</dbReference>
<reference evidence="9 10" key="1">
    <citation type="submission" date="2015-01" db="EMBL/GenBank/DDBJ databases">
        <title>The Genome Sequence of Cladophialophora immunda CBS83496.</title>
        <authorList>
            <consortium name="The Broad Institute Genomics Platform"/>
            <person name="Cuomo C."/>
            <person name="de Hoog S."/>
            <person name="Gorbushina A."/>
            <person name="Stielow B."/>
            <person name="Teixiera M."/>
            <person name="Abouelleil A."/>
            <person name="Chapman S.B."/>
            <person name="Priest M."/>
            <person name="Young S.K."/>
            <person name="Wortman J."/>
            <person name="Nusbaum C."/>
            <person name="Birren B."/>
        </authorList>
    </citation>
    <scope>NUCLEOTIDE SEQUENCE [LARGE SCALE GENOMIC DNA]</scope>
    <source>
        <strain evidence="9 10">CBS 83496</strain>
    </source>
</reference>
<dbReference type="VEuPathDB" id="FungiDB:PV07_07152"/>
<dbReference type="Proteomes" id="UP000054466">
    <property type="component" value="Unassembled WGS sequence"/>
</dbReference>
<dbReference type="InterPro" id="IPR050121">
    <property type="entry name" value="Cytochrome_P450_monoxygenase"/>
</dbReference>
<evidence type="ECO:0000313" key="9">
    <source>
        <dbReference type="EMBL" id="KIW27414.1"/>
    </source>
</evidence>
<dbReference type="HOGENOM" id="CLU_001570_14_0_1"/>
<keyword evidence="4 7" id="KW-0560">Oxidoreductase</keyword>
<comment type="cofactor">
    <cofactor evidence="1 6">
        <name>heme</name>
        <dbReference type="ChEBI" id="CHEBI:30413"/>
    </cofactor>
</comment>
<evidence type="ECO:0000256" key="3">
    <source>
        <dbReference type="ARBA" id="ARBA00022723"/>
    </source>
</evidence>
<keyword evidence="3 6" id="KW-0479">Metal-binding</keyword>
<evidence type="ECO:0000256" key="2">
    <source>
        <dbReference type="ARBA" id="ARBA00010617"/>
    </source>
</evidence>
<dbReference type="PRINTS" id="PR00463">
    <property type="entry name" value="EP450I"/>
</dbReference>
<dbReference type="PROSITE" id="PS00086">
    <property type="entry name" value="CYTOCHROME_P450"/>
    <property type="match status" value="1"/>
</dbReference>
<evidence type="ECO:0000256" key="8">
    <source>
        <dbReference type="SAM" id="Phobius"/>
    </source>
</evidence>
<comment type="similarity">
    <text evidence="2 7">Belongs to the cytochrome P450 family.</text>
</comment>
<dbReference type="GO" id="GO:0020037">
    <property type="term" value="F:heme binding"/>
    <property type="evidence" value="ECO:0007669"/>
    <property type="project" value="InterPro"/>
</dbReference>
<organism evidence="9 10">
    <name type="scientific">Cladophialophora immunda</name>
    <dbReference type="NCBI Taxonomy" id="569365"/>
    <lineage>
        <taxon>Eukaryota</taxon>
        <taxon>Fungi</taxon>
        <taxon>Dikarya</taxon>
        <taxon>Ascomycota</taxon>
        <taxon>Pezizomycotina</taxon>
        <taxon>Eurotiomycetes</taxon>
        <taxon>Chaetothyriomycetidae</taxon>
        <taxon>Chaetothyriales</taxon>
        <taxon>Herpotrichiellaceae</taxon>
        <taxon>Cladophialophora</taxon>
    </lineage>
</organism>
<evidence type="ECO:0008006" key="11">
    <source>
        <dbReference type="Google" id="ProtNLM"/>
    </source>
</evidence>
<dbReference type="InterPro" id="IPR017972">
    <property type="entry name" value="Cyt_P450_CS"/>
</dbReference>
<dbReference type="RefSeq" id="XP_016247630.1">
    <property type="nucleotide sequence ID" value="XM_016394211.1"/>
</dbReference>
<dbReference type="PRINTS" id="PR00385">
    <property type="entry name" value="P450"/>
</dbReference>
<gene>
    <name evidence="9" type="ORF">PV07_07152</name>
</gene>
<dbReference type="Gene3D" id="1.10.630.10">
    <property type="entry name" value="Cytochrome P450"/>
    <property type="match status" value="1"/>
</dbReference>
<sequence length="488" mass="55946">MIAYTLYLPVVLVALVAISYLHVAFRKGLREIPGPLLARFSSFYRVALVYNGEAPKHYRNLHEKYGQIVRVGPNEVSVSDPDMVPVIYGIGSKFLKVIDSMFSTRDPEYHKNLKRPVAQLFSMTNMKNYEPYADECTGLFIDAMCAVEGQVLDLGVWLQYYAFDVIAYITFQRRFRFLDERRDVDNMISDLDAVQGYLKLIGQIPWAHPYLLGNRILVGLAKMLATVPDPLYSFLKITEDEIHRYDHEGRTSQGQRTDFLAQIRQKTEKDGKITQTDMVNHLSNNIIAGSDTTAISLRAIFYNLMKHPQVYQKLQAEIDEADREGKLSPYVTYEECLRLPYLQAVMKEAMRVHPGVGLPLERYVPAEGATICGVFLPGGTNVFISAPVLHSDKRVFGPDADLYRPERWIESSEEQLKVMERSFLAFGHGVRTCIGKNISILEMGKFVPQILRHLDVQWAGDKPEWDTHCNFFWKQTNMPVVFKVREKR</sequence>
<dbReference type="GO" id="GO:0004497">
    <property type="term" value="F:monooxygenase activity"/>
    <property type="evidence" value="ECO:0007669"/>
    <property type="project" value="UniProtKB-KW"/>
</dbReference>
<dbReference type="GO" id="GO:0005506">
    <property type="term" value="F:iron ion binding"/>
    <property type="evidence" value="ECO:0007669"/>
    <property type="project" value="InterPro"/>
</dbReference>
<accession>A0A0D2CUU0</accession>
<keyword evidence="6 7" id="KW-0349">Heme</keyword>